<gene>
    <name evidence="2" type="ORF">DSM107014_13435</name>
</gene>
<dbReference type="Pfam" id="PF10989">
    <property type="entry name" value="DUF2808"/>
    <property type="match status" value="1"/>
</dbReference>
<feature type="signal peptide" evidence="1">
    <location>
        <begin position="1"/>
        <end position="26"/>
    </location>
</feature>
<evidence type="ECO:0000313" key="2">
    <source>
        <dbReference type="EMBL" id="MBR8828881.1"/>
    </source>
</evidence>
<dbReference type="Proteomes" id="UP000767446">
    <property type="component" value="Unassembled WGS sequence"/>
</dbReference>
<dbReference type="InterPro" id="IPR021256">
    <property type="entry name" value="DUF2808"/>
</dbReference>
<proteinExistence type="predicted"/>
<accession>A0A941JSR9</accession>
<protein>
    <submittedName>
        <fullName evidence="2">DUF2808 domain-containing protein</fullName>
    </submittedName>
</protein>
<feature type="chain" id="PRO_5038106773" evidence="1">
    <location>
        <begin position="27"/>
        <end position="173"/>
    </location>
</feature>
<evidence type="ECO:0000313" key="3">
    <source>
        <dbReference type="Proteomes" id="UP000767446"/>
    </source>
</evidence>
<dbReference type="AlphaFoldDB" id="A0A941JSR9"/>
<organism evidence="2 3">
    <name type="scientific">Gomphosphaeria aponina SAG 52.96 = DSM 107014</name>
    <dbReference type="NCBI Taxonomy" id="1521640"/>
    <lineage>
        <taxon>Bacteria</taxon>
        <taxon>Bacillati</taxon>
        <taxon>Cyanobacteriota</taxon>
        <taxon>Cyanophyceae</taxon>
        <taxon>Oscillatoriophycideae</taxon>
        <taxon>Chroococcales</taxon>
        <taxon>Gomphosphaeriaceae</taxon>
        <taxon>Gomphosphaeria</taxon>
    </lineage>
</organism>
<sequence length="173" mass="19507">MNRKKRMWAIALAGCMLGGMQAYALADGTPGLTIFSGVDREDNLDFHLDFGGRAGGWDRYRLRVPGKKMTQGAAKFFIVYPDYYTGKFDLEAVEVRVKNQSLPLREVIWDEESRIIEISMEEPITESNEVEIVFSNVKNPNSGGTFYFQGQVLAPGEIPIRLHLGTWILSISR</sequence>
<keyword evidence="1" id="KW-0732">Signal</keyword>
<dbReference type="EMBL" id="JADQBC010000092">
    <property type="protein sequence ID" value="MBR8828881.1"/>
    <property type="molecule type" value="Genomic_DNA"/>
</dbReference>
<evidence type="ECO:0000256" key="1">
    <source>
        <dbReference type="SAM" id="SignalP"/>
    </source>
</evidence>
<comment type="caution">
    <text evidence="2">The sequence shown here is derived from an EMBL/GenBank/DDBJ whole genome shotgun (WGS) entry which is preliminary data.</text>
</comment>
<reference evidence="2" key="1">
    <citation type="submission" date="2021-02" db="EMBL/GenBank/DDBJ databases">
        <title>Metagenome analyses of Stigonema ocellatum DSM 106950, Chlorogloea purpurea SAG 13.99 and Gomphosphaeria aponina DSM 107014.</title>
        <authorList>
            <person name="Marter P."/>
            <person name="Huang S."/>
        </authorList>
    </citation>
    <scope>NUCLEOTIDE SEQUENCE</scope>
    <source>
        <strain evidence="2">JP213</strain>
    </source>
</reference>
<name>A0A941JSR9_9CHRO</name>